<sequence length="142" mass="14634">MCWPASCSVLLGTHLSKQRQEWAGEGSGGPDWAQGVSVGQGTAGVIRGLRASITAKPVSRASPPSSGRVGAPRLGPAGNGARWEEVFGVAWPVPKGHSATVGDLRPYGQAYILDSSPPVRSVRPAAVDDSHISHTSSCIILA</sequence>
<dbReference type="VEuPathDB" id="FungiDB:UREG_05701"/>
<dbReference type="EMBL" id="CH476617">
    <property type="protein sequence ID" value="EEP80859.1"/>
    <property type="molecule type" value="Genomic_DNA"/>
</dbReference>
<proteinExistence type="predicted"/>
<evidence type="ECO:0000313" key="2">
    <source>
        <dbReference type="EMBL" id="EEP80859.1"/>
    </source>
</evidence>
<dbReference type="Proteomes" id="UP000002058">
    <property type="component" value="Unassembled WGS sequence"/>
</dbReference>
<dbReference type="InParanoid" id="C4JTB2"/>
<feature type="region of interest" description="Disordered" evidence="1">
    <location>
        <begin position="55"/>
        <end position="76"/>
    </location>
</feature>
<dbReference type="GeneID" id="8439339"/>
<dbReference type="KEGG" id="ure:UREG_05701"/>
<evidence type="ECO:0000256" key="1">
    <source>
        <dbReference type="SAM" id="MobiDB-lite"/>
    </source>
</evidence>
<dbReference type="HOGENOM" id="CLU_1817238_0_0_1"/>
<gene>
    <name evidence="2" type="ORF">UREG_05701</name>
</gene>
<dbReference type="RefSeq" id="XP_002585012.1">
    <property type="nucleotide sequence ID" value="XM_002584966.1"/>
</dbReference>
<organism evidence="2 3">
    <name type="scientific">Uncinocarpus reesii (strain UAMH 1704)</name>
    <dbReference type="NCBI Taxonomy" id="336963"/>
    <lineage>
        <taxon>Eukaryota</taxon>
        <taxon>Fungi</taxon>
        <taxon>Dikarya</taxon>
        <taxon>Ascomycota</taxon>
        <taxon>Pezizomycotina</taxon>
        <taxon>Eurotiomycetes</taxon>
        <taxon>Eurotiomycetidae</taxon>
        <taxon>Onygenales</taxon>
        <taxon>Onygenaceae</taxon>
        <taxon>Uncinocarpus</taxon>
    </lineage>
</organism>
<name>C4JTB2_UNCRE</name>
<accession>C4JTB2</accession>
<dbReference type="AlphaFoldDB" id="C4JTB2"/>
<evidence type="ECO:0000313" key="3">
    <source>
        <dbReference type="Proteomes" id="UP000002058"/>
    </source>
</evidence>
<protein>
    <submittedName>
        <fullName evidence="2">Uncharacterized protein</fullName>
    </submittedName>
</protein>
<keyword evidence="3" id="KW-1185">Reference proteome</keyword>
<reference evidence="3" key="1">
    <citation type="journal article" date="2009" name="Genome Res.">
        <title>Comparative genomic analyses of the human fungal pathogens Coccidioides and their relatives.</title>
        <authorList>
            <person name="Sharpton T.J."/>
            <person name="Stajich J.E."/>
            <person name="Rounsley S.D."/>
            <person name="Gardner M.J."/>
            <person name="Wortman J.R."/>
            <person name="Jordar V.S."/>
            <person name="Maiti R."/>
            <person name="Kodira C.D."/>
            <person name="Neafsey D.E."/>
            <person name="Zeng Q."/>
            <person name="Hung C.-Y."/>
            <person name="McMahan C."/>
            <person name="Muszewska A."/>
            <person name="Grynberg M."/>
            <person name="Mandel M.A."/>
            <person name="Kellner E.M."/>
            <person name="Barker B.M."/>
            <person name="Galgiani J.N."/>
            <person name="Orbach M.J."/>
            <person name="Kirkland T.N."/>
            <person name="Cole G.T."/>
            <person name="Henn M.R."/>
            <person name="Birren B.W."/>
            <person name="Taylor J.W."/>
        </authorList>
    </citation>
    <scope>NUCLEOTIDE SEQUENCE [LARGE SCALE GENOMIC DNA]</scope>
    <source>
        <strain evidence="3">UAMH 1704</strain>
    </source>
</reference>